<feature type="region of interest" description="Disordered" evidence="1">
    <location>
        <begin position="63"/>
        <end position="100"/>
    </location>
</feature>
<keyword evidence="3" id="KW-1185">Reference proteome</keyword>
<gene>
    <name evidence="2" type="ORF">V5O48_011344</name>
</gene>
<organism evidence="2 3">
    <name type="scientific">Marasmius crinis-equi</name>
    <dbReference type="NCBI Taxonomy" id="585013"/>
    <lineage>
        <taxon>Eukaryota</taxon>
        <taxon>Fungi</taxon>
        <taxon>Dikarya</taxon>
        <taxon>Basidiomycota</taxon>
        <taxon>Agaricomycotina</taxon>
        <taxon>Agaricomycetes</taxon>
        <taxon>Agaricomycetidae</taxon>
        <taxon>Agaricales</taxon>
        <taxon>Marasmiineae</taxon>
        <taxon>Marasmiaceae</taxon>
        <taxon>Marasmius</taxon>
    </lineage>
</organism>
<name>A0ABR3F5U6_9AGAR</name>
<dbReference type="Proteomes" id="UP001465976">
    <property type="component" value="Unassembled WGS sequence"/>
</dbReference>
<accession>A0ABR3F5U6</accession>
<evidence type="ECO:0000313" key="3">
    <source>
        <dbReference type="Proteomes" id="UP001465976"/>
    </source>
</evidence>
<dbReference type="EMBL" id="JBAHYK010000902">
    <property type="protein sequence ID" value="KAL0570612.1"/>
    <property type="molecule type" value="Genomic_DNA"/>
</dbReference>
<feature type="compositionally biased region" description="Acidic residues" evidence="1">
    <location>
        <begin position="76"/>
        <end position="88"/>
    </location>
</feature>
<evidence type="ECO:0000313" key="2">
    <source>
        <dbReference type="EMBL" id="KAL0570612.1"/>
    </source>
</evidence>
<proteinExistence type="predicted"/>
<comment type="caution">
    <text evidence="2">The sequence shown here is derived from an EMBL/GenBank/DDBJ whole genome shotgun (WGS) entry which is preliminary data.</text>
</comment>
<reference evidence="2 3" key="1">
    <citation type="submission" date="2024-02" db="EMBL/GenBank/DDBJ databases">
        <title>A draft genome for the cacao thread blight pathogen Marasmius crinis-equi.</title>
        <authorList>
            <person name="Cohen S.P."/>
            <person name="Baruah I.K."/>
            <person name="Amoako-Attah I."/>
            <person name="Bukari Y."/>
            <person name="Meinhardt L.W."/>
            <person name="Bailey B.A."/>
        </authorList>
    </citation>
    <scope>NUCLEOTIDE SEQUENCE [LARGE SCALE GENOMIC DNA]</scope>
    <source>
        <strain evidence="2 3">GH-76</strain>
    </source>
</reference>
<evidence type="ECO:0000256" key="1">
    <source>
        <dbReference type="SAM" id="MobiDB-lite"/>
    </source>
</evidence>
<sequence length="100" mass="11784">MLEVEMKRTSISLLSEADLWKEQGEEETRANPLGEGKKFYAFWQAAIRHSLVVKFNRMWSQPDKPRQVQLKRASTEEEEEEEEEEEVELAPQGSDREEED</sequence>
<protein>
    <submittedName>
        <fullName evidence="2">Uncharacterized protein</fullName>
    </submittedName>
</protein>